<gene>
    <name evidence="8" type="ORF">UK23_15190</name>
</gene>
<proteinExistence type="inferred from homology"/>
<dbReference type="GO" id="GO:0006352">
    <property type="term" value="P:DNA-templated transcription initiation"/>
    <property type="evidence" value="ECO:0007669"/>
    <property type="project" value="InterPro"/>
</dbReference>
<accession>A0A0F0H0J6</accession>
<dbReference type="SUPFAM" id="SSF88659">
    <property type="entry name" value="Sigma3 and sigma4 domains of RNA polymerase sigma factors"/>
    <property type="match status" value="1"/>
</dbReference>
<dbReference type="PATRIC" id="fig|68170.10.peg.3344"/>
<dbReference type="NCBIfam" id="TIGR02937">
    <property type="entry name" value="sigma70-ECF"/>
    <property type="match status" value="1"/>
</dbReference>
<protein>
    <submittedName>
        <fullName evidence="8">RNA polymerase sigma24 factor</fullName>
    </submittedName>
</protein>
<dbReference type="RefSeq" id="WP_045312154.1">
    <property type="nucleotide sequence ID" value="NZ_JYJG01000093.1"/>
</dbReference>
<name>A0A0F0H0J6_LENAE</name>
<evidence type="ECO:0000256" key="4">
    <source>
        <dbReference type="ARBA" id="ARBA00023125"/>
    </source>
</evidence>
<dbReference type="InterPro" id="IPR013324">
    <property type="entry name" value="RNA_pol_sigma_r3/r4-like"/>
</dbReference>
<dbReference type="InterPro" id="IPR013249">
    <property type="entry name" value="RNA_pol_sigma70_r4_t2"/>
</dbReference>
<evidence type="ECO:0000313" key="9">
    <source>
        <dbReference type="Proteomes" id="UP000033393"/>
    </source>
</evidence>
<evidence type="ECO:0000256" key="3">
    <source>
        <dbReference type="ARBA" id="ARBA00023082"/>
    </source>
</evidence>
<evidence type="ECO:0000259" key="6">
    <source>
        <dbReference type="Pfam" id="PF04542"/>
    </source>
</evidence>
<sequence>MTPSFDDFVAEQVTPLLRYATVLTCDPHLAQDVVQEVLLRAQQKWDRIGSVDLPHAYVKRMVTNEYLSWRRRRAAKDVALCMTTLESVTPPVGDTTHHYDEREAMLQRIAKLPRKQRAAIVLRYYENYEDSEIAQMLGCAEGTVRSHISRALATLRLDHTPEPAGVGLRLGEGLS</sequence>
<feature type="domain" description="RNA polymerase sigma factor 70 region 4 type 2" evidence="7">
    <location>
        <begin position="103"/>
        <end position="155"/>
    </location>
</feature>
<evidence type="ECO:0000256" key="2">
    <source>
        <dbReference type="ARBA" id="ARBA00023015"/>
    </source>
</evidence>
<dbReference type="InterPro" id="IPR014325">
    <property type="entry name" value="RNA_pol_sigma-E_actinobac"/>
</dbReference>
<keyword evidence="2" id="KW-0805">Transcription regulation</keyword>
<dbReference type="PANTHER" id="PTHR43133:SF50">
    <property type="entry name" value="ECF RNA POLYMERASE SIGMA FACTOR SIGM"/>
    <property type="match status" value="1"/>
</dbReference>
<evidence type="ECO:0000259" key="7">
    <source>
        <dbReference type="Pfam" id="PF08281"/>
    </source>
</evidence>
<dbReference type="Gene3D" id="1.10.1740.10">
    <property type="match status" value="1"/>
</dbReference>
<dbReference type="GO" id="GO:0003677">
    <property type="term" value="F:DNA binding"/>
    <property type="evidence" value="ECO:0007669"/>
    <property type="project" value="UniProtKB-KW"/>
</dbReference>
<dbReference type="InterPro" id="IPR013325">
    <property type="entry name" value="RNA_pol_sigma_r2"/>
</dbReference>
<keyword evidence="3" id="KW-0731">Sigma factor</keyword>
<dbReference type="Pfam" id="PF08281">
    <property type="entry name" value="Sigma70_r4_2"/>
    <property type="match status" value="1"/>
</dbReference>
<evidence type="ECO:0000256" key="5">
    <source>
        <dbReference type="ARBA" id="ARBA00023163"/>
    </source>
</evidence>
<dbReference type="InterPro" id="IPR036388">
    <property type="entry name" value="WH-like_DNA-bd_sf"/>
</dbReference>
<keyword evidence="5" id="KW-0804">Transcription</keyword>
<evidence type="ECO:0000313" key="8">
    <source>
        <dbReference type="EMBL" id="KJK49065.1"/>
    </source>
</evidence>
<dbReference type="AlphaFoldDB" id="A0A0F0H0J6"/>
<dbReference type="STRING" id="68170.GCA_000974445_03816"/>
<evidence type="ECO:0000256" key="1">
    <source>
        <dbReference type="ARBA" id="ARBA00010641"/>
    </source>
</evidence>
<dbReference type="InterPro" id="IPR039425">
    <property type="entry name" value="RNA_pol_sigma-70-like"/>
</dbReference>
<keyword evidence="9" id="KW-1185">Reference proteome</keyword>
<dbReference type="InterPro" id="IPR014284">
    <property type="entry name" value="RNA_pol_sigma-70_dom"/>
</dbReference>
<dbReference type="SUPFAM" id="SSF88946">
    <property type="entry name" value="Sigma2 domain of RNA polymerase sigma factors"/>
    <property type="match status" value="1"/>
</dbReference>
<keyword evidence="4" id="KW-0238">DNA-binding</keyword>
<organism evidence="8 9">
    <name type="scientific">Lentzea aerocolonigenes</name>
    <name type="common">Lechevalieria aerocolonigenes</name>
    <name type="synonym">Saccharothrix aerocolonigenes</name>
    <dbReference type="NCBI Taxonomy" id="68170"/>
    <lineage>
        <taxon>Bacteria</taxon>
        <taxon>Bacillati</taxon>
        <taxon>Actinomycetota</taxon>
        <taxon>Actinomycetes</taxon>
        <taxon>Pseudonocardiales</taxon>
        <taxon>Pseudonocardiaceae</taxon>
        <taxon>Lentzea</taxon>
    </lineage>
</organism>
<dbReference type="OrthoDB" id="3692620at2"/>
<dbReference type="Gene3D" id="1.10.10.10">
    <property type="entry name" value="Winged helix-like DNA-binding domain superfamily/Winged helix DNA-binding domain"/>
    <property type="match status" value="1"/>
</dbReference>
<dbReference type="CDD" id="cd06171">
    <property type="entry name" value="Sigma70_r4"/>
    <property type="match status" value="1"/>
</dbReference>
<dbReference type="InterPro" id="IPR007627">
    <property type="entry name" value="RNA_pol_sigma70_r2"/>
</dbReference>
<dbReference type="EMBL" id="JYJG01000093">
    <property type="protein sequence ID" value="KJK49065.1"/>
    <property type="molecule type" value="Genomic_DNA"/>
</dbReference>
<comment type="similarity">
    <text evidence="1">Belongs to the sigma-70 factor family. ECF subfamily.</text>
</comment>
<dbReference type="Proteomes" id="UP000033393">
    <property type="component" value="Unassembled WGS sequence"/>
</dbReference>
<reference evidence="8 9" key="1">
    <citation type="submission" date="2015-02" db="EMBL/GenBank/DDBJ databases">
        <authorList>
            <person name="Ju K.-S."/>
            <person name="Doroghazi J.R."/>
            <person name="Metcalf W."/>
        </authorList>
    </citation>
    <scope>NUCLEOTIDE SEQUENCE [LARGE SCALE GENOMIC DNA]</scope>
    <source>
        <strain evidence="8 9">NRRL B-16140</strain>
    </source>
</reference>
<comment type="caution">
    <text evidence="8">The sequence shown here is derived from an EMBL/GenBank/DDBJ whole genome shotgun (WGS) entry which is preliminary data.</text>
</comment>
<dbReference type="Pfam" id="PF04542">
    <property type="entry name" value="Sigma70_r2"/>
    <property type="match status" value="1"/>
</dbReference>
<dbReference type="NCBIfam" id="TIGR02983">
    <property type="entry name" value="SigE-fam_strep"/>
    <property type="match status" value="1"/>
</dbReference>
<feature type="domain" description="RNA polymerase sigma-70 region 2" evidence="6">
    <location>
        <begin position="15"/>
        <end position="74"/>
    </location>
</feature>
<dbReference type="PANTHER" id="PTHR43133">
    <property type="entry name" value="RNA POLYMERASE ECF-TYPE SIGMA FACTO"/>
    <property type="match status" value="1"/>
</dbReference>
<dbReference type="eggNOG" id="COG1595">
    <property type="taxonomic scope" value="Bacteria"/>
</dbReference>
<dbReference type="GO" id="GO:0016987">
    <property type="term" value="F:sigma factor activity"/>
    <property type="evidence" value="ECO:0007669"/>
    <property type="project" value="UniProtKB-KW"/>
</dbReference>